<dbReference type="EMBL" id="JACEIK010020247">
    <property type="protein sequence ID" value="MCE5166218.1"/>
    <property type="molecule type" value="Genomic_DNA"/>
</dbReference>
<proteinExistence type="predicted"/>
<sequence length="105" mass="12047">MAATKREISTKGDIKWEIKNKELQRESWRDPFSPSLLPWRCFTRVNHEFQRGELPGNSLAKEQTLERNGGGRTRSYITSLSFIIDLDIRVVVDLSHTARSAQASD</sequence>
<comment type="caution">
    <text evidence="1">The sequence shown here is derived from an EMBL/GenBank/DDBJ whole genome shotgun (WGS) entry which is preliminary data.</text>
</comment>
<evidence type="ECO:0000313" key="2">
    <source>
        <dbReference type="Proteomes" id="UP000823775"/>
    </source>
</evidence>
<protein>
    <submittedName>
        <fullName evidence="1">Uncharacterized protein</fullName>
    </submittedName>
</protein>
<organism evidence="1 2">
    <name type="scientific">Datura stramonium</name>
    <name type="common">Jimsonweed</name>
    <name type="synonym">Common thornapple</name>
    <dbReference type="NCBI Taxonomy" id="4076"/>
    <lineage>
        <taxon>Eukaryota</taxon>
        <taxon>Viridiplantae</taxon>
        <taxon>Streptophyta</taxon>
        <taxon>Embryophyta</taxon>
        <taxon>Tracheophyta</taxon>
        <taxon>Spermatophyta</taxon>
        <taxon>Magnoliopsida</taxon>
        <taxon>eudicotyledons</taxon>
        <taxon>Gunneridae</taxon>
        <taxon>Pentapetalae</taxon>
        <taxon>asterids</taxon>
        <taxon>lamiids</taxon>
        <taxon>Solanales</taxon>
        <taxon>Solanaceae</taxon>
        <taxon>Solanoideae</taxon>
        <taxon>Datureae</taxon>
        <taxon>Datura</taxon>
    </lineage>
</organism>
<evidence type="ECO:0000313" key="1">
    <source>
        <dbReference type="EMBL" id="MCE5166218.1"/>
    </source>
</evidence>
<reference evidence="1 2" key="1">
    <citation type="journal article" date="2021" name="BMC Genomics">
        <title>Datura genome reveals duplications of psychoactive alkaloid biosynthetic genes and high mutation rate following tissue culture.</title>
        <authorList>
            <person name="Rajewski A."/>
            <person name="Carter-House D."/>
            <person name="Stajich J."/>
            <person name="Litt A."/>
        </authorList>
    </citation>
    <scope>NUCLEOTIDE SEQUENCE [LARGE SCALE GENOMIC DNA]</scope>
    <source>
        <strain evidence="1">AR-01</strain>
    </source>
</reference>
<accession>A0ABS8Y2S8</accession>
<keyword evidence="2" id="KW-1185">Reference proteome</keyword>
<name>A0ABS8Y2S8_DATST</name>
<dbReference type="Proteomes" id="UP000823775">
    <property type="component" value="Unassembled WGS sequence"/>
</dbReference>
<gene>
    <name evidence="1" type="ORF">HAX54_015923</name>
</gene>